<dbReference type="EMBL" id="LT670846">
    <property type="protein sequence ID" value="SHK40110.1"/>
    <property type="molecule type" value="Genomic_DNA"/>
</dbReference>
<dbReference type="InterPro" id="IPR002810">
    <property type="entry name" value="NfeD-like_C"/>
</dbReference>
<feature type="transmembrane region" description="Helical" evidence="5">
    <location>
        <begin position="262"/>
        <end position="289"/>
    </location>
</feature>
<keyword evidence="3 5" id="KW-1133">Transmembrane helix</keyword>
<evidence type="ECO:0000259" key="7">
    <source>
        <dbReference type="Pfam" id="PF24961"/>
    </source>
</evidence>
<dbReference type="PANTHER" id="PTHR33507">
    <property type="entry name" value="INNER MEMBRANE PROTEIN YBBJ"/>
    <property type="match status" value="1"/>
</dbReference>
<dbReference type="Pfam" id="PF24961">
    <property type="entry name" value="NfeD_membrane"/>
    <property type="match status" value="1"/>
</dbReference>
<dbReference type="Pfam" id="PF01957">
    <property type="entry name" value="NfeD"/>
    <property type="match status" value="1"/>
</dbReference>
<reference evidence="9 10" key="1">
    <citation type="submission" date="2016-11" db="EMBL/GenBank/DDBJ databases">
        <authorList>
            <person name="Jaros S."/>
            <person name="Januszkiewicz K."/>
            <person name="Wedrychowicz H."/>
        </authorList>
    </citation>
    <scope>NUCLEOTIDE SEQUENCE [LARGE SCALE GENOMIC DNA]</scope>
    <source>
        <strain evidence="9 10">DSM 19557</strain>
    </source>
</reference>
<evidence type="ECO:0000259" key="6">
    <source>
        <dbReference type="Pfam" id="PF01957"/>
    </source>
</evidence>
<keyword evidence="10" id="KW-1185">Reference proteome</keyword>
<dbReference type="OrthoDB" id="9806253at2"/>
<dbReference type="CDD" id="cd07020">
    <property type="entry name" value="Clp_protease_NfeD_1"/>
    <property type="match status" value="1"/>
</dbReference>
<feature type="transmembrane region" description="Helical" evidence="5">
    <location>
        <begin position="296"/>
        <end position="314"/>
    </location>
</feature>
<organism evidence="9 10">
    <name type="scientific">Thermocrinis minervae</name>
    <dbReference type="NCBI Taxonomy" id="381751"/>
    <lineage>
        <taxon>Bacteria</taxon>
        <taxon>Pseudomonadati</taxon>
        <taxon>Aquificota</taxon>
        <taxon>Aquificia</taxon>
        <taxon>Aquificales</taxon>
        <taxon>Aquificaceae</taxon>
        <taxon>Thermocrinis</taxon>
    </lineage>
</organism>
<comment type="subcellular location">
    <subcellularLocation>
        <location evidence="1">Membrane</location>
        <topology evidence="1">Multi-pass membrane protein</topology>
    </subcellularLocation>
</comment>
<evidence type="ECO:0000313" key="10">
    <source>
        <dbReference type="Proteomes" id="UP000189810"/>
    </source>
</evidence>
<name>A0A1M6S5Z4_9AQUI</name>
<dbReference type="RefSeq" id="WP_079654023.1">
    <property type="nucleotide sequence ID" value="NZ_LT670846.1"/>
</dbReference>
<dbReference type="InterPro" id="IPR056738">
    <property type="entry name" value="NfeD1b_N"/>
</dbReference>
<feature type="domain" description="NfeD-like C-terminal" evidence="6">
    <location>
        <begin position="359"/>
        <end position="415"/>
    </location>
</feature>
<proteinExistence type="predicted"/>
<feature type="domain" description="NfeD integral membrane" evidence="7">
    <location>
        <begin position="228"/>
        <end position="343"/>
    </location>
</feature>
<dbReference type="STRING" id="381751.SAMN05444391_0892"/>
<keyword evidence="2 5" id="KW-0812">Transmembrane</keyword>
<feature type="domain" description="NfeD1b N-terminal" evidence="8">
    <location>
        <begin position="18"/>
        <end position="179"/>
    </location>
</feature>
<keyword evidence="4 5" id="KW-0472">Membrane</keyword>
<dbReference type="PANTHER" id="PTHR33507:SF4">
    <property type="entry name" value="NODULATION COMPETITIVENESS PROTEIN NFED"/>
    <property type="match status" value="1"/>
</dbReference>
<dbReference type="SUPFAM" id="SSF52096">
    <property type="entry name" value="ClpP/crotonase"/>
    <property type="match status" value="1"/>
</dbReference>
<evidence type="ECO:0000256" key="5">
    <source>
        <dbReference type="SAM" id="Phobius"/>
    </source>
</evidence>
<dbReference type="InterPro" id="IPR012340">
    <property type="entry name" value="NA-bd_OB-fold"/>
</dbReference>
<dbReference type="GO" id="GO:0008233">
    <property type="term" value="F:peptidase activity"/>
    <property type="evidence" value="ECO:0007669"/>
    <property type="project" value="UniProtKB-KW"/>
</dbReference>
<dbReference type="InterPro" id="IPR052165">
    <property type="entry name" value="Membrane_assoc_protease"/>
</dbReference>
<gene>
    <name evidence="9" type="ORF">SAMN05444391_0892</name>
</gene>
<keyword evidence="9" id="KW-0645">Protease</keyword>
<dbReference type="Gene3D" id="2.40.50.140">
    <property type="entry name" value="Nucleic acid-binding proteins"/>
    <property type="match status" value="1"/>
</dbReference>
<dbReference type="Pfam" id="PF25145">
    <property type="entry name" value="NfeD1b_N"/>
    <property type="match status" value="1"/>
</dbReference>
<evidence type="ECO:0000313" key="9">
    <source>
        <dbReference type="EMBL" id="SHK40110.1"/>
    </source>
</evidence>
<dbReference type="InterPro" id="IPR056739">
    <property type="entry name" value="NfeD_membrane"/>
</dbReference>
<feature type="transmembrane region" description="Helical" evidence="5">
    <location>
        <begin position="219"/>
        <end position="242"/>
    </location>
</feature>
<accession>A0A1M6S5Z4</accession>
<dbReference type="InterPro" id="IPR029045">
    <property type="entry name" value="ClpP/crotonase-like_dom_sf"/>
</dbReference>
<feature type="transmembrane region" description="Helical" evidence="5">
    <location>
        <begin position="326"/>
        <end position="348"/>
    </location>
</feature>
<dbReference type="Gene3D" id="3.90.226.10">
    <property type="entry name" value="2-enoyl-CoA Hydratase, Chain A, domain 1"/>
    <property type="match status" value="1"/>
</dbReference>
<dbReference type="GO" id="GO:0016020">
    <property type="term" value="C:membrane"/>
    <property type="evidence" value="ECO:0007669"/>
    <property type="project" value="UniProtKB-SubCell"/>
</dbReference>
<dbReference type="SUPFAM" id="SSF141322">
    <property type="entry name" value="NfeD domain-like"/>
    <property type="match status" value="1"/>
</dbReference>
<evidence type="ECO:0000256" key="1">
    <source>
        <dbReference type="ARBA" id="ARBA00004141"/>
    </source>
</evidence>
<evidence type="ECO:0000256" key="2">
    <source>
        <dbReference type="ARBA" id="ARBA00022692"/>
    </source>
</evidence>
<dbReference type="Proteomes" id="UP000189810">
    <property type="component" value="Chromosome I"/>
</dbReference>
<evidence type="ECO:0000259" key="8">
    <source>
        <dbReference type="Pfam" id="PF25145"/>
    </source>
</evidence>
<keyword evidence="9" id="KW-0378">Hydrolase</keyword>
<evidence type="ECO:0000256" key="4">
    <source>
        <dbReference type="ARBA" id="ARBA00023136"/>
    </source>
</evidence>
<feature type="transmembrane region" description="Helical" evidence="5">
    <location>
        <begin position="87"/>
        <end position="104"/>
    </location>
</feature>
<evidence type="ECO:0000256" key="3">
    <source>
        <dbReference type="ARBA" id="ARBA00022989"/>
    </source>
</evidence>
<dbReference type="GO" id="GO:0006508">
    <property type="term" value="P:proteolysis"/>
    <property type="evidence" value="ECO:0007669"/>
    <property type="project" value="UniProtKB-KW"/>
</dbReference>
<sequence length="420" mass="45448">MLILISSLLFFVISFAKVYVAQWADPITPTTVDYIKRTLKETTPGDVYILLLNTPGGLESSMREIVQTFQSSKAVVVVYVYPPGGRAASAGAIITVAADIAAMAPGTNIGAAHPVTVGDQEKNKVLEEKILQDTLAFVRSIAKQKGRNEKILERMVKESISLTAEEALKQGVIDLIAKDLQDLLKNIDGRTFEKGGLKIVLKTENQDIVNLEKNLKEQFLTFITNPTLAYLLMIIGIYGLIFELYNPGSVLPGSIGTTSLLLGLYGLGIIGINWVGLLLIAFGIILLVLEMLTPTHGGLTVAGTLSLAIGSFFLVDPTSPYGRIPISVIGGVVLASLVFFLVVGRLGLKAQKLKSKVGVEELINQEAQALEDFVNGEGRVFVNGEIWFAHSKDEVKKGDRVKILKVKGLKLEVKKVDSES</sequence>
<dbReference type="AlphaFoldDB" id="A0A1M6S5Z4"/>
<protein>
    <submittedName>
        <fullName evidence="9">Membrane-bound serine protease (ClpP class)</fullName>
    </submittedName>
</protein>